<protein>
    <submittedName>
        <fullName evidence="1">Membrane-bound lytic murein transglycosylase</fullName>
    </submittedName>
</protein>
<sequence length="71" mass="8458">MRRQSKNLKADFNTSRADLMRDKLLREISDYERQLAELKLNGAQVNFTMIQTYKELISARQAMLKRLPVHY</sequence>
<organism evidence="1 2">
    <name type="scientific">Cellvibrio fibrivorans</name>
    <dbReference type="NCBI Taxonomy" id="126350"/>
    <lineage>
        <taxon>Bacteria</taxon>
        <taxon>Pseudomonadati</taxon>
        <taxon>Pseudomonadota</taxon>
        <taxon>Gammaproteobacteria</taxon>
        <taxon>Cellvibrionales</taxon>
        <taxon>Cellvibrionaceae</taxon>
        <taxon>Cellvibrio</taxon>
    </lineage>
</organism>
<name>A0ABU1UTB9_9GAMM</name>
<dbReference type="Proteomes" id="UP001253595">
    <property type="component" value="Unassembled WGS sequence"/>
</dbReference>
<reference evidence="1 2" key="1">
    <citation type="submission" date="2023-07" db="EMBL/GenBank/DDBJ databases">
        <title>Sorghum-associated microbial communities from plants grown in Nebraska, USA.</title>
        <authorList>
            <person name="Schachtman D."/>
        </authorList>
    </citation>
    <scope>NUCLEOTIDE SEQUENCE [LARGE SCALE GENOMIC DNA]</scope>
    <source>
        <strain evidence="1 2">BE190</strain>
    </source>
</reference>
<dbReference type="EMBL" id="JAVDVX010000001">
    <property type="protein sequence ID" value="MDR7088429.1"/>
    <property type="molecule type" value="Genomic_DNA"/>
</dbReference>
<proteinExistence type="predicted"/>
<evidence type="ECO:0000313" key="1">
    <source>
        <dbReference type="EMBL" id="MDR7088429.1"/>
    </source>
</evidence>
<dbReference type="RefSeq" id="WP_310068053.1">
    <property type="nucleotide sequence ID" value="NZ_JAVDVX010000001.1"/>
</dbReference>
<comment type="caution">
    <text evidence="1">The sequence shown here is derived from an EMBL/GenBank/DDBJ whole genome shotgun (WGS) entry which is preliminary data.</text>
</comment>
<evidence type="ECO:0000313" key="2">
    <source>
        <dbReference type="Proteomes" id="UP001253595"/>
    </source>
</evidence>
<accession>A0ABU1UTB9</accession>
<gene>
    <name evidence="1" type="ORF">J2X05_000432</name>
</gene>
<keyword evidence="2" id="KW-1185">Reference proteome</keyword>